<reference evidence="1 2" key="1">
    <citation type="submission" date="2024-07" db="EMBL/GenBank/DDBJ databases">
        <title>Genomic Encyclopedia of Type Strains, Phase V (KMG-V): Genome sequencing to study the core and pangenomes of soil and plant-associated prokaryotes.</title>
        <authorList>
            <person name="Whitman W."/>
        </authorList>
    </citation>
    <scope>NUCLEOTIDE SEQUENCE [LARGE SCALE GENOMIC DNA]</scope>
    <source>
        <strain evidence="1 2">USDA 415</strain>
    </source>
</reference>
<sequence>MTIAWGNRLGTPSAKDKQSVLDDIDAQLSELKVTPEERAVIVKPWVGMIRADFFFLFSRVVREFATLKASDLTAKVLATQSREAREAEMAHSALITQWFTETNNFGAIERLETRSLSTVINEYLPVKGGWLSDRELAAFATFERELVRLNDDCAKRGGYTAEAADYYDRYKERQNDKEMAKTTLGGVEVAIEAHGSTLKLYGR</sequence>
<keyword evidence="2" id="KW-1185">Reference proteome</keyword>
<accession>A0ABV4F299</accession>
<evidence type="ECO:0000313" key="1">
    <source>
        <dbReference type="EMBL" id="MEY9317239.1"/>
    </source>
</evidence>
<evidence type="ECO:0000313" key="2">
    <source>
        <dbReference type="Proteomes" id="UP001565471"/>
    </source>
</evidence>
<comment type="caution">
    <text evidence="1">The sequence shown here is derived from an EMBL/GenBank/DDBJ whole genome shotgun (WGS) entry which is preliminary data.</text>
</comment>
<proteinExistence type="predicted"/>
<protein>
    <submittedName>
        <fullName evidence="1">Uncharacterized protein</fullName>
    </submittedName>
</protein>
<gene>
    <name evidence="1" type="ORF">ABIF29_004038</name>
</gene>
<dbReference type="EMBL" id="JBGBZA010000002">
    <property type="protein sequence ID" value="MEY9317239.1"/>
    <property type="molecule type" value="Genomic_DNA"/>
</dbReference>
<dbReference type="Proteomes" id="UP001565471">
    <property type="component" value="Unassembled WGS sequence"/>
</dbReference>
<name>A0ABV4F299_BRAEL</name>
<organism evidence="1 2">
    <name type="scientific">Bradyrhizobium elkanii</name>
    <dbReference type="NCBI Taxonomy" id="29448"/>
    <lineage>
        <taxon>Bacteria</taxon>
        <taxon>Pseudomonadati</taxon>
        <taxon>Pseudomonadota</taxon>
        <taxon>Alphaproteobacteria</taxon>
        <taxon>Hyphomicrobiales</taxon>
        <taxon>Nitrobacteraceae</taxon>
        <taxon>Bradyrhizobium</taxon>
    </lineage>
</organism>